<name>A0A9W9PBX1_PENCI</name>
<sequence length="199" mass="21739">MGDPRQVRVAFDNANAFLSPVLSRGIVTQFYQGKGFGRYIHSIYEDAGADDSIKGRAVISQSLDTLSQIHTAFTTPWKIMISIDSTCWRGRGSSLGGCKETSAAACIAGLGFPGGDLSISFIRRLIHCKRDKGTVPASSKPHDELLLRQIMGVLLNIMSDSTPRHPTRHKSRILSDIISGTAELSFQPKCFFVDGPRKI</sequence>
<dbReference type="OrthoDB" id="39591at2759"/>
<dbReference type="GeneID" id="81381344"/>
<accession>A0A9W9PBX1</accession>
<comment type="caution">
    <text evidence="1">The sequence shown here is derived from an EMBL/GenBank/DDBJ whole genome shotgun (WGS) entry which is preliminary data.</text>
</comment>
<organism evidence="1 2">
    <name type="scientific">Penicillium citrinum</name>
    <dbReference type="NCBI Taxonomy" id="5077"/>
    <lineage>
        <taxon>Eukaryota</taxon>
        <taxon>Fungi</taxon>
        <taxon>Dikarya</taxon>
        <taxon>Ascomycota</taxon>
        <taxon>Pezizomycotina</taxon>
        <taxon>Eurotiomycetes</taxon>
        <taxon>Eurotiomycetidae</taxon>
        <taxon>Eurotiales</taxon>
        <taxon>Aspergillaceae</taxon>
        <taxon>Penicillium</taxon>
    </lineage>
</organism>
<dbReference type="RefSeq" id="XP_056504671.1">
    <property type="nucleotide sequence ID" value="XM_056642177.1"/>
</dbReference>
<dbReference type="EMBL" id="JAPQKT010000002">
    <property type="protein sequence ID" value="KAJ5241666.1"/>
    <property type="molecule type" value="Genomic_DNA"/>
</dbReference>
<reference evidence="1" key="1">
    <citation type="submission" date="2022-11" db="EMBL/GenBank/DDBJ databases">
        <authorList>
            <person name="Petersen C."/>
        </authorList>
    </citation>
    <scope>NUCLEOTIDE SEQUENCE</scope>
    <source>
        <strain evidence="1">IBT 23319</strain>
    </source>
</reference>
<evidence type="ECO:0000313" key="1">
    <source>
        <dbReference type="EMBL" id="KAJ5241666.1"/>
    </source>
</evidence>
<evidence type="ECO:0000313" key="2">
    <source>
        <dbReference type="Proteomes" id="UP001147733"/>
    </source>
</evidence>
<proteinExistence type="predicted"/>
<reference evidence="1" key="2">
    <citation type="journal article" date="2023" name="IMA Fungus">
        <title>Comparative genomic study of the Penicillium genus elucidates a diverse pangenome and 15 lateral gene transfer events.</title>
        <authorList>
            <person name="Petersen C."/>
            <person name="Sorensen T."/>
            <person name="Nielsen M.R."/>
            <person name="Sondergaard T.E."/>
            <person name="Sorensen J.L."/>
            <person name="Fitzpatrick D.A."/>
            <person name="Frisvad J.C."/>
            <person name="Nielsen K.L."/>
        </authorList>
    </citation>
    <scope>NUCLEOTIDE SEQUENCE</scope>
    <source>
        <strain evidence="1">IBT 23319</strain>
    </source>
</reference>
<protein>
    <submittedName>
        <fullName evidence="1">Uncharacterized protein</fullName>
    </submittedName>
</protein>
<keyword evidence="2" id="KW-1185">Reference proteome</keyword>
<gene>
    <name evidence="1" type="ORF">N7469_003257</name>
</gene>
<dbReference type="Proteomes" id="UP001147733">
    <property type="component" value="Unassembled WGS sequence"/>
</dbReference>
<dbReference type="AlphaFoldDB" id="A0A9W9PBX1"/>